<evidence type="ECO:0000313" key="2">
    <source>
        <dbReference type="Proteomes" id="UP001595190"/>
    </source>
</evidence>
<organism evidence="1 2">
    <name type="scientific">Labrys neptuniae</name>
    <dbReference type="NCBI Taxonomy" id="376174"/>
    <lineage>
        <taxon>Bacteria</taxon>
        <taxon>Pseudomonadati</taxon>
        <taxon>Pseudomonadota</taxon>
        <taxon>Alphaproteobacteria</taxon>
        <taxon>Hyphomicrobiales</taxon>
        <taxon>Xanthobacteraceae</taxon>
        <taxon>Labrys</taxon>
    </lineage>
</organism>
<accession>A0ABV6ZP16</accession>
<proteinExistence type="predicted"/>
<evidence type="ECO:0000313" key="1">
    <source>
        <dbReference type="EMBL" id="MFC2253940.1"/>
    </source>
</evidence>
<sequence>MKSYFLEELHDNIAAEEALTESLPGQARPWIIWTSGRDDVVAYLNVCEETKGETPRGPFVIHADISGRHYRGDQKVIEVLCRLQQRLGGTIRNDNDEVVG</sequence>
<name>A0ABV6ZP16_9HYPH</name>
<dbReference type="Proteomes" id="UP001595190">
    <property type="component" value="Unassembled WGS sequence"/>
</dbReference>
<protein>
    <submittedName>
        <fullName evidence="1">Uncharacterized protein</fullName>
    </submittedName>
</protein>
<reference evidence="1 2" key="1">
    <citation type="submission" date="2024-09" db="EMBL/GenBank/DDBJ databases">
        <title>Description of Labrys sedimenti sp. nov., isolated from a diclofenac-degrading enrichment culture, and genome-based reclassification of Labrys portucalensis as a later heterotypic synonym of Labrys neptuniae.</title>
        <authorList>
            <person name="Tancsics A."/>
            <person name="Csepanyi A."/>
        </authorList>
    </citation>
    <scope>NUCLEOTIDE SEQUENCE [LARGE SCALE GENOMIC DNA]</scope>
    <source>
        <strain evidence="1 2">LMG 23412</strain>
    </source>
</reference>
<comment type="caution">
    <text evidence="1">The sequence shown here is derived from an EMBL/GenBank/DDBJ whole genome shotgun (WGS) entry which is preliminary data.</text>
</comment>
<dbReference type="RefSeq" id="WP_394314733.1">
    <property type="nucleotide sequence ID" value="NZ_JBHGPK010000025.1"/>
</dbReference>
<dbReference type="EMBL" id="JBHGPK010000025">
    <property type="protein sequence ID" value="MFC2253940.1"/>
    <property type="molecule type" value="Genomic_DNA"/>
</dbReference>
<gene>
    <name evidence="1" type="ORF">ACETRX_30200</name>
</gene>